<keyword evidence="9" id="KW-1185">Reference proteome</keyword>
<dbReference type="GO" id="GO:0034045">
    <property type="term" value="C:phagophore assembly site membrane"/>
    <property type="evidence" value="ECO:0007669"/>
    <property type="project" value="UniProtKB-SubCell"/>
</dbReference>
<evidence type="ECO:0000256" key="4">
    <source>
        <dbReference type="ARBA" id="ARBA00022927"/>
    </source>
</evidence>
<dbReference type="Pfam" id="PF09451">
    <property type="entry name" value="ATG27"/>
    <property type="match status" value="1"/>
</dbReference>
<evidence type="ECO:0000256" key="5">
    <source>
        <dbReference type="ARBA" id="ARBA00022989"/>
    </source>
</evidence>
<accession>A0A6J0B6W2</accession>
<dbReference type="InterPro" id="IPR018939">
    <property type="entry name" value="Autophagy-rel_prot_27"/>
</dbReference>
<feature type="signal peptide" evidence="8">
    <location>
        <begin position="1"/>
        <end position="22"/>
    </location>
</feature>
<dbReference type="GO" id="GO:0005802">
    <property type="term" value="C:trans-Golgi network"/>
    <property type="evidence" value="ECO:0007669"/>
    <property type="project" value="TreeGrafter"/>
</dbReference>
<organism evidence="10">
    <name type="scientific">Neodiprion lecontei</name>
    <name type="common">Redheaded pine sawfly</name>
    <dbReference type="NCBI Taxonomy" id="441921"/>
    <lineage>
        <taxon>Eukaryota</taxon>
        <taxon>Metazoa</taxon>
        <taxon>Ecdysozoa</taxon>
        <taxon>Arthropoda</taxon>
        <taxon>Hexapoda</taxon>
        <taxon>Insecta</taxon>
        <taxon>Pterygota</taxon>
        <taxon>Neoptera</taxon>
        <taxon>Endopterygota</taxon>
        <taxon>Hymenoptera</taxon>
        <taxon>Tenthredinoidea</taxon>
        <taxon>Diprionidae</taxon>
        <taxon>Diprioninae</taxon>
        <taxon>Neodiprion</taxon>
    </lineage>
</organism>
<evidence type="ECO:0000256" key="3">
    <source>
        <dbReference type="ARBA" id="ARBA00022729"/>
    </source>
</evidence>
<dbReference type="RefSeq" id="XP_015509922.1">
    <property type="nucleotide sequence ID" value="XM_015654436.2"/>
</dbReference>
<dbReference type="SUPFAM" id="SSF50911">
    <property type="entry name" value="Mannose 6-phosphate receptor domain"/>
    <property type="match status" value="1"/>
</dbReference>
<feature type="chain" id="PRO_5026664658" evidence="8">
    <location>
        <begin position="23"/>
        <end position="253"/>
    </location>
</feature>
<keyword evidence="4" id="KW-0813">Transport</keyword>
<sequence>MSVDNAILLIFITLLSLNNASGECVASTNCKCVMPNGEGYDFSSIPPGEFNGFIESTTKNNVTFYFHPCSDASLNVPGKNTIGCISPKGVSLCMYNATNNQSISLATADKSSSITFASNSEPQILFPFNLTDGIQRTATINFLCHHVIDIPTELVLYNISKELNFKLYLLSPKACKIAMHVGGLSTGSVLVIILFIFSGIYFLGGALALKLLRGATGWEMLPNQKFWFDLPALVRDGIAFTFNCCRVVSYNEI</sequence>
<keyword evidence="4" id="KW-0653">Protein transport</keyword>
<evidence type="ECO:0000313" key="10">
    <source>
        <dbReference type="RefSeq" id="XP_015509922.1"/>
    </source>
</evidence>
<keyword evidence="5 7" id="KW-1133">Transmembrane helix</keyword>
<evidence type="ECO:0000256" key="6">
    <source>
        <dbReference type="ARBA" id="ARBA00023136"/>
    </source>
</evidence>
<comment type="subcellular location">
    <subcellularLocation>
        <location evidence="1">Preautophagosomal structure membrane</location>
        <topology evidence="1">Single-pass type I membrane protein</topology>
    </subcellularLocation>
</comment>
<evidence type="ECO:0000256" key="7">
    <source>
        <dbReference type="SAM" id="Phobius"/>
    </source>
</evidence>
<dbReference type="InterPro" id="IPR009011">
    <property type="entry name" value="Man6P_isomerase_rcpt-bd_dom_sf"/>
</dbReference>
<evidence type="ECO:0000256" key="8">
    <source>
        <dbReference type="SAM" id="SignalP"/>
    </source>
</evidence>
<keyword evidence="6 7" id="KW-0472">Membrane</keyword>
<dbReference type="AlphaFoldDB" id="A0A6J0B6W2"/>
<dbReference type="KEGG" id="nlo:107217044"/>
<dbReference type="OrthoDB" id="29460at2759"/>
<dbReference type="PANTHER" id="PTHR15071:SF0">
    <property type="entry name" value="MANNOSE 6-PHOSPHATE RECEPTOR-LIKE PROTEIN 1"/>
    <property type="match status" value="1"/>
</dbReference>
<feature type="transmembrane region" description="Helical" evidence="7">
    <location>
        <begin position="177"/>
        <end position="203"/>
    </location>
</feature>
<keyword evidence="3 8" id="KW-0732">Signal</keyword>
<dbReference type="PANTHER" id="PTHR15071">
    <property type="entry name" value="MANNOSE-6-PHOSPHATE RECEPTOR FAMILY MEMBER"/>
    <property type="match status" value="1"/>
</dbReference>
<evidence type="ECO:0000256" key="2">
    <source>
        <dbReference type="ARBA" id="ARBA00022692"/>
    </source>
</evidence>
<protein>
    <submittedName>
        <fullName evidence="10">Uncharacterized protein LOC107217044</fullName>
    </submittedName>
</protein>
<dbReference type="GO" id="GO:0000139">
    <property type="term" value="C:Golgi membrane"/>
    <property type="evidence" value="ECO:0007669"/>
    <property type="project" value="UniProtKB-SubCell"/>
</dbReference>
<gene>
    <name evidence="10" type="primary">LOC107217044</name>
</gene>
<proteinExistence type="predicted"/>
<dbReference type="Proteomes" id="UP000829291">
    <property type="component" value="Chromosome 4"/>
</dbReference>
<evidence type="ECO:0000313" key="9">
    <source>
        <dbReference type="Proteomes" id="UP000829291"/>
    </source>
</evidence>
<reference evidence="10" key="1">
    <citation type="submission" date="2025-08" db="UniProtKB">
        <authorList>
            <consortium name="RefSeq"/>
        </authorList>
    </citation>
    <scope>IDENTIFICATION</scope>
    <source>
        <tissue evidence="10">Thorax and Abdomen</tissue>
    </source>
</reference>
<name>A0A6J0B6W2_NEOLC</name>
<dbReference type="InParanoid" id="A0A6J0B6W2"/>
<dbReference type="GO" id="GO:0015031">
    <property type="term" value="P:protein transport"/>
    <property type="evidence" value="ECO:0007669"/>
    <property type="project" value="UniProtKB-KW"/>
</dbReference>
<dbReference type="Gene3D" id="2.70.130.10">
    <property type="entry name" value="Mannose-6-phosphate receptor binding domain"/>
    <property type="match status" value="1"/>
</dbReference>
<evidence type="ECO:0000256" key="1">
    <source>
        <dbReference type="ARBA" id="ARBA00004472"/>
    </source>
</evidence>
<keyword evidence="2 7" id="KW-0812">Transmembrane</keyword>
<dbReference type="GeneID" id="107217044"/>